<dbReference type="EMBL" id="UGUA01000002">
    <property type="protein sequence ID" value="SUC34913.1"/>
    <property type="molecule type" value="Genomic_DNA"/>
</dbReference>
<sequence length="113" mass="13464">MKLYYNSLDDANIPHDAWFFHFIFEALDEEDSELIWKGYLYAINKGGKKEEITVLMKIWYSMMSEATKLPSVKQEKSMRWLSIVRKIPAINYLDNKINFMWNENIIAKFESGK</sequence>
<accession>A0A379G2M8</accession>
<gene>
    <name evidence="1" type="ORF">NCTC12026_01287</name>
</gene>
<dbReference type="Proteomes" id="UP000255129">
    <property type="component" value="Unassembled WGS sequence"/>
</dbReference>
<dbReference type="AlphaFoldDB" id="A0A379G2M8"/>
<evidence type="ECO:0000313" key="1">
    <source>
        <dbReference type="EMBL" id="SUC34913.1"/>
    </source>
</evidence>
<reference evidence="1 2" key="1">
    <citation type="submission" date="2018-06" db="EMBL/GenBank/DDBJ databases">
        <authorList>
            <consortium name="Pathogen Informatics"/>
            <person name="Doyle S."/>
        </authorList>
    </citation>
    <scope>NUCLEOTIDE SEQUENCE [LARGE SCALE GENOMIC DNA]</scope>
    <source>
        <strain evidence="1 2">NCTC12026</strain>
    </source>
</reference>
<organism evidence="1 2">
    <name type="scientific">Providencia rustigianii</name>
    <dbReference type="NCBI Taxonomy" id="158850"/>
    <lineage>
        <taxon>Bacteria</taxon>
        <taxon>Pseudomonadati</taxon>
        <taxon>Pseudomonadota</taxon>
        <taxon>Gammaproteobacteria</taxon>
        <taxon>Enterobacterales</taxon>
        <taxon>Morganellaceae</taxon>
        <taxon>Providencia</taxon>
    </lineage>
</organism>
<evidence type="ECO:0000313" key="2">
    <source>
        <dbReference type="Proteomes" id="UP000255129"/>
    </source>
</evidence>
<name>A0A379G2M8_9GAMM</name>
<proteinExistence type="predicted"/>
<dbReference type="RefSeq" id="WP_115164097.1">
    <property type="nucleotide sequence ID" value="NZ_UGUA01000002.1"/>
</dbReference>
<protein>
    <submittedName>
        <fullName evidence="1">Uncharacterized protein</fullName>
    </submittedName>
</protein>